<dbReference type="Proteomes" id="UP001604277">
    <property type="component" value="Unassembled WGS sequence"/>
</dbReference>
<dbReference type="EMBL" id="JBFOLJ010000010">
    <property type="protein sequence ID" value="KAL2501798.1"/>
    <property type="molecule type" value="Genomic_DNA"/>
</dbReference>
<evidence type="ECO:0000313" key="1">
    <source>
        <dbReference type="EMBL" id="KAL2501798.1"/>
    </source>
</evidence>
<accession>A0ABD1SM55</accession>
<protein>
    <submittedName>
        <fullName evidence="1">Uncharacterized protein</fullName>
    </submittedName>
</protein>
<organism evidence="1 2">
    <name type="scientific">Forsythia ovata</name>
    <dbReference type="NCBI Taxonomy" id="205694"/>
    <lineage>
        <taxon>Eukaryota</taxon>
        <taxon>Viridiplantae</taxon>
        <taxon>Streptophyta</taxon>
        <taxon>Embryophyta</taxon>
        <taxon>Tracheophyta</taxon>
        <taxon>Spermatophyta</taxon>
        <taxon>Magnoliopsida</taxon>
        <taxon>eudicotyledons</taxon>
        <taxon>Gunneridae</taxon>
        <taxon>Pentapetalae</taxon>
        <taxon>asterids</taxon>
        <taxon>lamiids</taxon>
        <taxon>Lamiales</taxon>
        <taxon>Oleaceae</taxon>
        <taxon>Forsythieae</taxon>
        <taxon>Forsythia</taxon>
    </lineage>
</organism>
<sequence>MVATGEWRAETRTAGKGPAFVRNATSRWTAGVREREMGAGLARAGRLELGRERWALDWLELGRQTRTVGKESAFAGRQEMGAGLARVRETNEDGWKRACLCWKCLRRKFQLPEMKSGQMKNDCWF</sequence>
<keyword evidence="2" id="KW-1185">Reference proteome</keyword>
<proteinExistence type="predicted"/>
<gene>
    <name evidence="1" type="ORF">Fot_35646</name>
</gene>
<name>A0ABD1SM55_9LAMI</name>
<dbReference type="AlphaFoldDB" id="A0ABD1SM55"/>
<comment type="caution">
    <text evidence="1">The sequence shown here is derived from an EMBL/GenBank/DDBJ whole genome shotgun (WGS) entry which is preliminary data.</text>
</comment>
<reference evidence="2" key="1">
    <citation type="submission" date="2024-07" db="EMBL/GenBank/DDBJ databases">
        <title>Two chromosome-level genome assemblies of Korean endemic species Abeliophyllum distichum and Forsythia ovata (Oleaceae).</title>
        <authorList>
            <person name="Jang H."/>
        </authorList>
    </citation>
    <scope>NUCLEOTIDE SEQUENCE [LARGE SCALE GENOMIC DNA]</scope>
</reference>
<evidence type="ECO:0000313" key="2">
    <source>
        <dbReference type="Proteomes" id="UP001604277"/>
    </source>
</evidence>